<organism evidence="2 3">
    <name type="scientific">Eragrostis curvula</name>
    <name type="common">weeping love grass</name>
    <dbReference type="NCBI Taxonomy" id="38414"/>
    <lineage>
        <taxon>Eukaryota</taxon>
        <taxon>Viridiplantae</taxon>
        <taxon>Streptophyta</taxon>
        <taxon>Embryophyta</taxon>
        <taxon>Tracheophyta</taxon>
        <taxon>Spermatophyta</taxon>
        <taxon>Magnoliopsida</taxon>
        <taxon>Liliopsida</taxon>
        <taxon>Poales</taxon>
        <taxon>Poaceae</taxon>
        <taxon>PACMAD clade</taxon>
        <taxon>Chloridoideae</taxon>
        <taxon>Eragrostideae</taxon>
        <taxon>Eragrostidinae</taxon>
        <taxon>Eragrostis</taxon>
    </lineage>
</organism>
<dbReference type="Proteomes" id="UP000324897">
    <property type="component" value="Chromosome 7"/>
</dbReference>
<evidence type="ECO:0000313" key="2">
    <source>
        <dbReference type="EMBL" id="TVU17452.1"/>
    </source>
</evidence>
<feature type="region of interest" description="Disordered" evidence="1">
    <location>
        <begin position="1"/>
        <end position="26"/>
    </location>
</feature>
<gene>
    <name evidence="2" type="ORF">EJB05_33490</name>
</gene>
<dbReference type="Gramene" id="TVU17452">
    <property type="protein sequence ID" value="TVU17452"/>
    <property type="gene ID" value="EJB05_33490"/>
</dbReference>
<sequence>MRADLKTSPAKSASREAPGKHDVVSGMNRGALQLVFPGDWWKNPTARPVARRSSDAGGERQMKSASVDTRRSHRRQVAAQRTRSARLSAEQAKMVSRISSEKGRPSSSSSWSPSGDLLRRLLVRRDSHLPLLFHEGGYAAAAFLRARFAGGMLGTPRLG</sequence>
<name>A0A5J9U186_9POAL</name>
<proteinExistence type="predicted"/>
<feature type="compositionally biased region" description="Low complexity" evidence="1">
    <location>
        <begin position="105"/>
        <end position="114"/>
    </location>
</feature>
<keyword evidence="3" id="KW-1185">Reference proteome</keyword>
<evidence type="ECO:0000256" key="1">
    <source>
        <dbReference type="SAM" id="MobiDB-lite"/>
    </source>
</evidence>
<protein>
    <submittedName>
        <fullName evidence="2">Uncharacterized protein</fullName>
    </submittedName>
</protein>
<feature type="non-terminal residue" evidence="2">
    <location>
        <position position="1"/>
    </location>
</feature>
<feature type="region of interest" description="Disordered" evidence="1">
    <location>
        <begin position="41"/>
        <end position="114"/>
    </location>
</feature>
<feature type="compositionally biased region" description="Basic and acidic residues" evidence="1">
    <location>
        <begin position="52"/>
        <end position="62"/>
    </location>
</feature>
<reference evidence="2 3" key="1">
    <citation type="journal article" date="2019" name="Sci. Rep.">
        <title>A high-quality genome of Eragrostis curvula grass provides insights into Poaceae evolution and supports new strategies to enhance forage quality.</title>
        <authorList>
            <person name="Carballo J."/>
            <person name="Santos B.A.C.M."/>
            <person name="Zappacosta D."/>
            <person name="Garbus I."/>
            <person name="Selva J.P."/>
            <person name="Gallo C.A."/>
            <person name="Diaz A."/>
            <person name="Albertini E."/>
            <person name="Caccamo M."/>
            <person name="Echenique V."/>
        </authorList>
    </citation>
    <scope>NUCLEOTIDE SEQUENCE [LARGE SCALE GENOMIC DNA]</scope>
    <source>
        <strain evidence="3">cv. Victoria</strain>
        <tissue evidence="2">Leaf</tissue>
    </source>
</reference>
<evidence type="ECO:0000313" key="3">
    <source>
        <dbReference type="Proteomes" id="UP000324897"/>
    </source>
</evidence>
<feature type="compositionally biased region" description="Basic and acidic residues" evidence="1">
    <location>
        <begin position="13"/>
        <end position="23"/>
    </location>
</feature>
<accession>A0A5J9U186</accession>
<dbReference type="EMBL" id="RWGY01000029">
    <property type="protein sequence ID" value="TVU17452.1"/>
    <property type="molecule type" value="Genomic_DNA"/>
</dbReference>
<comment type="caution">
    <text evidence="2">The sequence shown here is derived from an EMBL/GenBank/DDBJ whole genome shotgun (WGS) entry which is preliminary data.</text>
</comment>
<dbReference type="AlphaFoldDB" id="A0A5J9U186"/>